<feature type="domain" description="G-protein coupled receptors family 1 profile" evidence="10">
    <location>
        <begin position="28"/>
        <end position="280"/>
    </location>
</feature>
<dbReference type="Gene3D" id="1.20.1070.10">
    <property type="entry name" value="Rhodopsin 7-helix transmembrane proteins"/>
    <property type="match status" value="1"/>
</dbReference>
<feature type="transmembrane region" description="Helical" evidence="9">
    <location>
        <begin position="49"/>
        <end position="68"/>
    </location>
</feature>
<evidence type="ECO:0000256" key="2">
    <source>
        <dbReference type="ARBA" id="ARBA00022692"/>
    </source>
</evidence>
<evidence type="ECO:0000313" key="12">
    <source>
        <dbReference type="Proteomes" id="UP001159405"/>
    </source>
</evidence>
<dbReference type="PROSITE" id="PS50262">
    <property type="entry name" value="G_PROTEIN_RECEP_F1_2"/>
    <property type="match status" value="1"/>
</dbReference>
<dbReference type="SUPFAM" id="SSF81321">
    <property type="entry name" value="Family A G protein-coupled receptor-like"/>
    <property type="match status" value="1"/>
</dbReference>
<organism evidence="11 12">
    <name type="scientific">Porites lobata</name>
    <dbReference type="NCBI Taxonomy" id="104759"/>
    <lineage>
        <taxon>Eukaryota</taxon>
        <taxon>Metazoa</taxon>
        <taxon>Cnidaria</taxon>
        <taxon>Anthozoa</taxon>
        <taxon>Hexacorallia</taxon>
        <taxon>Scleractinia</taxon>
        <taxon>Fungiina</taxon>
        <taxon>Poritidae</taxon>
        <taxon>Porites</taxon>
    </lineage>
</organism>
<proteinExistence type="predicted"/>
<dbReference type="EMBL" id="CALNXK010000087">
    <property type="protein sequence ID" value="CAH3149834.1"/>
    <property type="molecule type" value="Genomic_DNA"/>
</dbReference>
<protein>
    <recommendedName>
        <fullName evidence="10">G-protein coupled receptors family 1 profile domain-containing protein</fullName>
    </recommendedName>
</protein>
<evidence type="ECO:0000256" key="8">
    <source>
        <dbReference type="SAM" id="MobiDB-lite"/>
    </source>
</evidence>
<keyword evidence="3 9" id="KW-1133">Transmembrane helix</keyword>
<gene>
    <name evidence="11" type="ORF">PLOB_00047504</name>
</gene>
<feature type="region of interest" description="Disordered" evidence="8">
    <location>
        <begin position="319"/>
        <end position="338"/>
    </location>
</feature>
<feature type="transmembrane region" description="Helical" evidence="9">
    <location>
        <begin position="12"/>
        <end position="37"/>
    </location>
</feature>
<feature type="non-terminal residue" evidence="11">
    <location>
        <position position="338"/>
    </location>
</feature>
<keyword evidence="5 9" id="KW-0472">Membrane</keyword>
<evidence type="ECO:0000313" key="11">
    <source>
        <dbReference type="EMBL" id="CAH3149834.1"/>
    </source>
</evidence>
<reference evidence="11 12" key="1">
    <citation type="submission" date="2022-05" db="EMBL/GenBank/DDBJ databases">
        <authorList>
            <consortium name="Genoscope - CEA"/>
            <person name="William W."/>
        </authorList>
    </citation>
    <scope>NUCLEOTIDE SEQUENCE [LARGE SCALE GENOMIC DNA]</scope>
</reference>
<sequence length="338" mass="38584">MINGYRSSSLLVLSVNISMAFVVLALILHLSTIYALFRPTMRRRVLAPMMLNICIVSIILTACGYSVSMGIDFKGETNNNTLVFPCKWTAFVGIWGSCAYSSTLSGMNVLSEIFMLRCSGGRVQSVSRRSNIALFLLLWIYPILVGALSYFVGDLYRISASDLTCDLNWLSEEYLFNTFSSFAIYLLPMLLCLTMQYNILRIWQRSHSTRNLAIRRKLLYRRKINYMVIGLTVYFFASHLPNHVTNVAAMVMRYYPHSTITAFALELLAESNVLCPPLAYLILNSRFRSTVKIMLSGSARRRIHNRNERILQPREIRARNQMQGGGNKRRIAPNRVEP</sequence>
<keyword evidence="4" id="KW-0297">G-protein coupled receptor</keyword>
<feature type="transmembrane region" description="Helical" evidence="9">
    <location>
        <begin position="260"/>
        <end position="283"/>
    </location>
</feature>
<keyword evidence="2 9" id="KW-0812">Transmembrane</keyword>
<comment type="caution">
    <text evidence="11">The sequence shown here is derived from an EMBL/GenBank/DDBJ whole genome shotgun (WGS) entry which is preliminary data.</text>
</comment>
<dbReference type="InterPro" id="IPR000276">
    <property type="entry name" value="GPCR_Rhodpsn"/>
</dbReference>
<dbReference type="Pfam" id="PF00001">
    <property type="entry name" value="7tm_1"/>
    <property type="match status" value="1"/>
</dbReference>
<feature type="transmembrane region" description="Helical" evidence="9">
    <location>
        <begin position="88"/>
        <end position="111"/>
    </location>
</feature>
<keyword evidence="12" id="KW-1185">Reference proteome</keyword>
<keyword evidence="7" id="KW-0807">Transducer</keyword>
<comment type="subcellular location">
    <subcellularLocation>
        <location evidence="1">Membrane</location>
        <topology evidence="1">Multi-pass membrane protein</topology>
    </subcellularLocation>
</comment>
<evidence type="ECO:0000256" key="3">
    <source>
        <dbReference type="ARBA" id="ARBA00022989"/>
    </source>
</evidence>
<feature type="transmembrane region" description="Helical" evidence="9">
    <location>
        <begin position="132"/>
        <end position="152"/>
    </location>
</feature>
<evidence type="ECO:0000256" key="6">
    <source>
        <dbReference type="ARBA" id="ARBA00023170"/>
    </source>
</evidence>
<dbReference type="InterPro" id="IPR017452">
    <property type="entry name" value="GPCR_Rhodpsn_7TM"/>
</dbReference>
<evidence type="ECO:0000256" key="1">
    <source>
        <dbReference type="ARBA" id="ARBA00004141"/>
    </source>
</evidence>
<feature type="transmembrane region" description="Helical" evidence="9">
    <location>
        <begin position="182"/>
        <end position="203"/>
    </location>
</feature>
<evidence type="ECO:0000256" key="5">
    <source>
        <dbReference type="ARBA" id="ARBA00023136"/>
    </source>
</evidence>
<keyword evidence="6" id="KW-0675">Receptor</keyword>
<dbReference type="PANTHER" id="PTHR45695">
    <property type="entry name" value="LEUCOKININ RECEPTOR-RELATED"/>
    <property type="match status" value="1"/>
</dbReference>
<feature type="transmembrane region" description="Helical" evidence="9">
    <location>
        <begin position="224"/>
        <end position="240"/>
    </location>
</feature>
<accession>A0ABN8PVV6</accession>
<name>A0ABN8PVV6_9CNID</name>
<dbReference type="Proteomes" id="UP001159405">
    <property type="component" value="Unassembled WGS sequence"/>
</dbReference>
<evidence type="ECO:0000259" key="10">
    <source>
        <dbReference type="PROSITE" id="PS50262"/>
    </source>
</evidence>
<evidence type="ECO:0000256" key="4">
    <source>
        <dbReference type="ARBA" id="ARBA00023040"/>
    </source>
</evidence>
<evidence type="ECO:0000256" key="7">
    <source>
        <dbReference type="ARBA" id="ARBA00023224"/>
    </source>
</evidence>
<evidence type="ECO:0000256" key="9">
    <source>
        <dbReference type="SAM" id="Phobius"/>
    </source>
</evidence>
<dbReference type="PANTHER" id="PTHR45695:SF9">
    <property type="entry name" value="LEUCOKININ RECEPTOR"/>
    <property type="match status" value="1"/>
</dbReference>